<accession>A0ABV1TWX3</accession>
<comment type="caution">
    <text evidence="1">The sequence shown here is derived from an EMBL/GenBank/DDBJ whole genome shotgun (WGS) entry which is preliminary data.</text>
</comment>
<evidence type="ECO:0000313" key="2">
    <source>
        <dbReference type="Proteomes" id="UP001490365"/>
    </source>
</evidence>
<dbReference type="RefSeq" id="WP_351962769.1">
    <property type="nucleotide sequence ID" value="NZ_JBEOZM010000061.1"/>
</dbReference>
<dbReference type="PANTHER" id="PTHR40274">
    <property type="entry name" value="VIRGINIAMYCIN B LYASE"/>
    <property type="match status" value="1"/>
</dbReference>
<keyword evidence="2" id="KW-1185">Reference proteome</keyword>
<gene>
    <name evidence="1" type="ORF">ABT211_46230</name>
</gene>
<dbReference type="PANTHER" id="PTHR40274:SF3">
    <property type="entry name" value="VIRGINIAMYCIN B LYASE"/>
    <property type="match status" value="1"/>
</dbReference>
<proteinExistence type="predicted"/>
<dbReference type="Pfam" id="PF24684">
    <property type="entry name" value="Vgb_lyase"/>
    <property type="match status" value="1"/>
</dbReference>
<name>A0ABV1TWX3_9ACTN</name>
<sequence>MTKTVRLPANAGPSDMALSSDGELWITEDPLGAIARVSTVGAVTQFRIPGSSNNPSGILSGPDGKMWFVGFEVIGKVDDTGSMTGWEGMAPGLPNAITLGPGGAVWYTNGGNPKISRVTDEAGPVTVTVLPKDIEFPARGITNGPDGSSVWFSEISPGYGKDSIGRVGTDGRYSGWSLPPGTVPQSITAGPDDAVWFTTRTGIGRITSSGRVTIYRVQHDKRPTDITTGPDGALWFTTPTKVGRITVKGRITLWSVPGAKSLDTIIPATGSGFWLADRDAAVILKIQTPQ</sequence>
<dbReference type="EMBL" id="JBEOZM010000061">
    <property type="protein sequence ID" value="MER6274560.1"/>
    <property type="molecule type" value="Genomic_DNA"/>
</dbReference>
<protein>
    <recommendedName>
        <fullName evidence="3">Virginiamycin B lyase</fullName>
    </recommendedName>
</protein>
<reference evidence="1 2" key="1">
    <citation type="submission" date="2024-06" db="EMBL/GenBank/DDBJ databases">
        <title>The Natural Products Discovery Center: Release of the First 8490 Sequenced Strains for Exploring Actinobacteria Biosynthetic Diversity.</title>
        <authorList>
            <person name="Kalkreuter E."/>
            <person name="Kautsar S.A."/>
            <person name="Yang D."/>
            <person name="Bader C.D."/>
            <person name="Teijaro C.N."/>
            <person name="Fluegel L."/>
            <person name="Davis C.M."/>
            <person name="Simpson J.R."/>
            <person name="Lauterbach L."/>
            <person name="Steele A.D."/>
            <person name="Gui C."/>
            <person name="Meng S."/>
            <person name="Li G."/>
            <person name="Viehrig K."/>
            <person name="Ye F."/>
            <person name="Su P."/>
            <person name="Kiefer A.F."/>
            <person name="Nichols A."/>
            <person name="Cepeda A.J."/>
            <person name="Yan W."/>
            <person name="Fan B."/>
            <person name="Jiang Y."/>
            <person name="Adhikari A."/>
            <person name="Zheng C.-J."/>
            <person name="Schuster L."/>
            <person name="Cowan T.M."/>
            <person name="Smanski M.J."/>
            <person name="Chevrette M.G."/>
            <person name="De Carvalho L.P.S."/>
            <person name="Shen B."/>
        </authorList>
    </citation>
    <scope>NUCLEOTIDE SEQUENCE [LARGE SCALE GENOMIC DNA]</scope>
    <source>
        <strain evidence="1 2">NPDC001694</strain>
    </source>
</reference>
<dbReference type="SUPFAM" id="SSF63829">
    <property type="entry name" value="Calcium-dependent phosphotriesterase"/>
    <property type="match status" value="1"/>
</dbReference>
<organism evidence="1 2">
    <name type="scientific">Streptomyces sp. 900105755</name>
    <dbReference type="NCBI Taxonomy" id="3154389"/>
    <lineage>
        <taxon>Bacteria</taxon>
        <taxon>Bacillati</taxon>
        <taxon>Actinomycetota</taxon>
        <taxon>Actinomycetes</taxon>
        <taxon>Kitasatosporales</taxon>
        <taxon>Streptomycetaceae</taxon>
        <taxon>Streptomyces</taxon>
    </lineage>
</organism>
<dbReference type="InterPro" id="IPR051344">
    <property type="entry name" value="Vgb"/>
</dbReference>
<dbReference type="InterPro" id="IPR015943">
    <property type="entry name" value="WD40/YVTN_repeat-like_dom_sf"/>
</dbReference>
<evidence type="ECO:0000313" key="1">
    <source>
        <dbReference type="EMBL" id="MER6274560.1"/>
    </source>
</evidence>
<dbReference type="Gene3D" id="2.130.10.10">
    <property type="entry name" value="YVTN repeat-like/Quinoprotein amine dehydrogenase"/>
    <property type="match status" value="2"/>
</dbReference>
<evidence type="ECO:0008006" key="3">
    <source>
        <dbReference type="Google" id="ProtNLM"/>
    </source>
</evidence>
<dbReference type="Proteomes" id="UP001490365">
    <property type="component" value="Unassembled WGS sequence"/>
</dbReference>